<dbReference type="PANTHER" id="PTHR43289:SF6">
    <property type="entry name" value="SERINE_THREONINE-PROTEIN KINASE NEKL-3"/>
    <property type="match status" value="1"/>
</dbReference>
<dbReference type="InterPro" id="IPR008271">
    <property type="entry name" value="Ser/Thr_kinase_AS"/>
</dbReference>
<dbReference type="InterPro" id="IPR000719">
    <property type="entry name" value="Prot_kinase_dom"/>
</dbReference>
<accession>A0A7C9W357</accession>
<dbReference type="GO" id="GO:0004674">
    <property type="term" value="F:protein serine/threonine kinase activity"/>
    <property type="evidence" value="ECO:0007669"/>
    <property type="project" value="UniProtKB-KW"/>
</dbReference>
<evidence type="ECO:0000256" key="6">
    <source>
        <dbReference type="ARBA" id="ARBA00022840"/>
    </source>
</evidence>
<dbReference type="Pfam" id="PF00069">
    <property type="entry name" value="Pkinase"/>
    <property type="match status" value="1"/>
</dbReference>
<keyword evidence="5 9" id="KW-0418">Kinase</keyword>
<feature type="compositionally biased region" description="Polar residues" evidence="7">
    <location>
        <begin position="300"/>
        <end position="310"/>
    </location>
</feature>
<dbReference type="EC" id="2.7.11.1" evidence="1"/>
<comment type="caution">
    <text evidence="9">The sequence shown here is derived from an EMBL/GenBank/DDBJ whole genome shotgun (WGS) entry which is preliminary data.</text>
</comment>
<reference evidence="9 10" key="1">
    <citation type="submission" date="2020-03" db="EMBL/GenBank/DDBJ databases">
        <title>Isolation and identification of active actinomycetes.</title>
        <authorList>
            <person name="Sun X."/>
        </authorList>
    </citation>
    <scope>NUCLEOTIDE SEQUENCE [LARGE SCALE GENOMIC DNA]</scope>
    <source>
        <strain evidence="9 10">NEAU-D13</strain>
    </source>
</reference>
<dbReference type="RefSeq" id="WP_166053607.1">
    <property type="nucleotide sequence ID" value="NZ_JAAMPJ010000014.1"/>
</dbReference>
<keyword evidence="6" id="KW-0067">ATP-binding</keyword>
<evidence type="ECO:0000256" key="4">
    <source>
        <dbReference type="ARBA" id="ARBA00022741"/>
    </source>
</evidence>
<evidence type="ECO:0000313" key="10">
    <source>
        <dbReference type="Proteomes" id="UP000481360"/>
    </source>
</evidence>
<dbReference type="PANTHER" id="PTHR43289">
    <property type="entry name" value="MITOGEN-ACTIVATED PROTEIN KINASE KINASE KINASE 20-RELATED"/>
    <property type="match status" value="1"/>
</dbReference>
<name>A0A7C9W357_9PSEU</name>
<keyword evidence="10" id="KW-1185">Reference proteome</keyword>
<protein>
    <recommendedName>
        <fullName evidence="1">non-specific serine/threonine protein kinase</fullName>
        <ecNumber evidence="1">2.7.11.1</ecNumber>
    </recommendedName>
</protein>
<evidence type="ECO:0000256" key="3">
    <source>
        <dbReference type="ARBA" id="ARBA00022679"/>
    </source>
</evidence>
<dbReference type="InterPro" id="IPR011009">
    <property type="entry name" value="Kinase-like_dom_sf"/>
</dbReference>
<keyword evidence="4" id="KW-0547">Nucleotide-binding</keyword>
<dbReference type="Gene3D" id="1.10.510.10">
    <property type="entry name" value="Transferase(Phosphotransferase) domain 1"/>
    <property type="match status" value="1"/>
</dbReference>
<dbReference type="PROSITE" id="PS00108">
    <property type="entry name" value="PROTEIN_KINASE_ST"/>
    <property type="match status" value="1"/>
</dbReference>
<feature type="region of interest" description="Disordered" evidence="7">
    <location>
        <begin position="294"/>
        <end position="313"/>
    </location>
</feature>
<evidence type="ECO:0000256" key="1">
    <source>
        <dbReference type="ARBA" id="ARBA00012513"/>
    </source>
</evidence>
<dbReference type="GO" id="GO:0005524">
    <property type="term" value="F:ATP binding"/>
    <property type="evidence" value="ECO:0007669"/>
    <property type="project" value="UniProtKB-KW"/>
</dbReference>
<dbReference type="Proteomes" id="UP000481360">
    <property type="component" value="Unassembled WGS sequence"/>
</dbReference>
<dbReference type="CDD" id="cd14014">
    <property type="entry name" value="STKc_PknB_like"/>
    <property type="match status" value="1"/>
</dbReference>
<evidence type="ECO:0000256" key="5">
    <source>
        <dbReference type="ARBA" id="ARBA00022777"/>
    </source>
</evidence>
<proteinExistence type="predicted"/>
<dbReference type="PROSITE" id="PS50011">
    <property type="entry name" value="PROTEIN_KINASE_DOM"/>
    <property type="match status" value="1"/>
</dbReference>
<evidence type="ECO:0000256" key="7">
    <source>
        <dbReference type="SAM" id="MobiDB-lite"/>
    </source>
</evidence>
<keyword evidence="2 9" id="KW-0723">Serine/threonine-protein kinase</keyword>
<dbReference type="AlphaFoldDB" id="A0A7C9W357"/>
<feature type="domain" description="Protein kinase" evidence="8">
    <location>
        <begin position="1"/>
        <end position="241"/>
    </location>
</feature>
<evidence type="ECO:0000256" key="2">
    <source>
        <dbReference type="ARBA" id="ARBA00022527"/>
    </source>
</evidence>
<dbReference type="SUPFAM" id="SSF56112">
    <property type="entry name" value="Protein kinase-like (PK-like)"/>
    <property type="match status" value="1"/>
</dbReference>
<organism evidence="9 10">
    <name type="scientific">Lentzea alba</name>
    <dbReference type="NCBI Taxonomy" id="2714351"/>
    <lineage>
        <taxon>Bacteria</taxon>
        <taxon>Bacillati</taxon>
        <taxon>Actinomycetota</taxon>
        <taxon>Actinomycetes</taxon>
        <taxon>Pseudonocardiales</taxon>
        <taxon>Pseudonocardiaceae</taxon>
        <taxon>Lentzea</taxon>
    </lineage>
</organism>
<sequence>MTEELPEVPGFRYVRPLGKNVHLYRGADGDAAVKLLVDSPRVNEIRTVAELRHPGIVPVHRAGRTRAGLPYLVMRYFPNGDLAAAAPLPFGRVVEIGADVADALHAAHQAGVIHRDVKPANVLLGDRGQVYLTDFGTIGRDRLPWTAPEVISSGSHGVRADVFSLGATVWHLLAGHSPFVVPRGDNTRTAIEQRILLGRPSGRVPQPLEGLLRQAMAADPAARPASAGEFARRLREIHDESAPTTGLEAVVVPADPPARRKPRWPLYAGAAGVAAGVVVTSALLMRDNGSLPAQVGAQPPNVSTTQSGTSDKPFVTATRVNPQTLRFTWTYEGARSGDKFVWRTNDELKTGTVDVASIELSASGTLCVEVRVVRADGSNANDQTWSPEGCGF</sequence>
<dbReference type="SMART" id="SM00220">
    <property type="entry name" value="S_TKc"/>
    <property type="match status" value="1"/>
</dbReference>
<keyword evidence="3" id="KW-0808">Transferase</keyword>
<evidence type="ECO:0000313" key="9">
    <source>
        <dbReference type="EMBL" id="NGY64781.1"/>
    </source>
</evidence>
<gene>
    <name evidence="9" type="ORF">G7043_38300</name>
</gene>
<dbReference type="EMBL" id="JAAMPJ010000014">
    <property type="protein sequence ID" value="NGY64781.1"/>
    <property type="molecule type" value="Genomic_DNA"/>
</dbReference>
<evidence type="ECO:0000259" key="8">
    <source>
        <dbReference type="PROSITE" id="PS50011"/>
    </source>
</evidence>